<keyword evidence="3" id="KW-1185">Reference proteome</keyword>
<dbReference type="SUPFAM" id="SSF48452">
    <property type="entry name" value="TPR-like"/>
    <property type="match status" value="1"/>
</dbReference>
<protein>
    <recommendedName>
        <fullName evidence="4">Tetratricopeptide repeat-containing protein</fullName>
    </recommendedName>
</protein>
<keyword evidence="1" id="KW-0732">Signal</keyword>
<dbReference type="RefSeq" id="WP_090555558.1">
    <property type="nucleotide sequence ID" value="NZ_FNRA01000002.1"/>
</dbReference>
<organism evidence="2 3">
    <name type="scientific">Pedobacter hartonius</name>
    <dbReference type="NCBI Taxonomy" id="425514"/>
    <lineage>
        <taxon>Bacteria</taxon>
        <taxon>Pseudomonadati</taxon>
        <taxon>Bacteroidota</taxon>
        <taxon>Sphingobacteriia</taxon>
        <taxon>Sphingobacteriales</taxon>
        <taxon>Sphingobacteriaceae</taxon>
        <taxon>Pedobacter</taxon>
    </lineage>
</organism>
<dbReference type="AlphaFoldDB" id="A0A1H3ZN00"/>
<feature type="signal peptide" evidence="1">
    <location>
        <begin position="1"/>
        <end position="19"/>
    </location>
</feature>
<evidence type="ECO:0000313" key="3">
    <source>
        <dbReference type="Proteomes" id="UP000198850"/>
    </source>
</evidence>
<gene>
    <name evidence="2" type="ORF">SAMN05443550_102421</name>
</gene>
<feature type="chain" id="PRO_5011541598" description="Tetratricopeptide repeat-containing protein" evidence="1">
    <location>
        <begin position="20"/>
        <end position="225"/>
    </location>
</feature>
<accession>A0A1H3ZN00</accession>
<name>A0A1H3ZN00_9SPHI</name>
<dbReference type="Proteomes" id="UP000198850">
    <property type="component" value="Unassembled WGS sequence"/>
</dbReference>
<evidence type="ECO:0000313" key="2">
    <source>
        <dbReference type="EMBL" id="SEA25025.1"/>
    </source>
</evidence>
<dbReference type="InterPro" id="IPR011990">
    <property type="entry name" value="TPR-like_helical_dom_sf"/>
</dbReference>
<dbReference type="STRING" id="425514.SAMN05443550_102421"/>
<evidence type="ECO:0000256" key="1">
    <source>
        <dbReference type="SAM" id="SignalP"/>
    </source>
</evidence>
<evidence type="ECO:0008006" key="4">
    <source>
        <dbReference type="Google" id="ProtNLM"/>
    </source>
</evidence>
<dbReference type="OrthoDB" id="754538at2"/>
<dbReference type="EMBL" id="FNRA01000002">
    <property type="protein sequence ID" value="SEA25025.1"/>
    <property type="molecule type" value="Genomic_DNA"/>
</dbReference>
<sequence length="225" mass="25090">MHKLCFALIGLIFSGSAMAQTNTFTQQDANSGGSSISIATSGADEAEGDVYFQEAEKNERSGDLNDALTLFGKAAFEYNNSGNFSRYGASLLRLSNVHYLLEHYTEAEQVVLNVALKTYSRFGNRTGQMASYSQLGKIYLAANKLTQSMWFYTQQGILARQVNNNTSYIDSILGLVQVKIRKKEYTLAIKDINRAELFARTSNISQFRGQIKQARTTIAEKKRVM</sequence>
<proteinExistence type="predicted"/>
<reference evidence="2 3" key="1">
    <citation type="submission" date="2016-10" db="EMBL/GenBank/DDBJ databases">
        <authorList>
            <person name="de Groot N.N."/>
        </authorList>
    </citation>
    <scope>NUCLEOTIDE SEQUENCE [LARGE SCALE GENOMIC DNA]</scope>
    <source>
        <strain evidence="2 3">DSM 19033</strain>
    </source>
</reference>
<dbReference type="Gene3D" id="1.25.40.10">
    <property type="entry name" value="Tetratricopeptide repeat domain"/>
    <property type="match status" value="1"/>
</dbReference>